<evidence type="ECO:0000313" key="2">
    <source>
        <dbReference type="Proteomes" id="UP000198596"/>
    </source>
</evidence>
<organism evidence="1 2">
    <name type="scientific">Flavobacterium xueshanense</name>
    <dbReference type="NCBI Taxonomy" id="935223"/>
    <lineage>
        <taxon>Bacteria</taxon>
        <taxon>Pseudomonadati</taxon>
        <taxon>Bacteroidota</taxon>
        <taxon>Flavobacteriia</taxon>
        <taxon>Flavobacteriales</taxon>
        <taxon>Flavobacteriaceae</taxon>
        <taxon>Flavobacterium</taxon>
    </lineage>
</organism>
<dbReference type="Pfam" id="PF08665">
    <property type="entry name" value="PglZ"/>
    <property type="match status" value="1"/>
</dbReference>
<dbReference type="RefSeq" id="WP_091208735.1">
    <property type="nucleotide sequence ID" value="NZ_FONQ01000021.1"/>
</dbReference>
<accession>A0A1I2IJS1</accession>
<protein>
    <submittedName>
        <fullName evidence="1">TIGR02687 family protein</fullName>
    </submittedName>
</protein>
<keyword evidence="2" id="KW-1185">Reference proteome</keyword>
<name>A0A1I2IJS1_9FLAO</name>
<dbReference type="NCBIfam" id="TIGR02687">
    <property type="entry name" value="BREX-1 system phosphatase PglZ type A"/>
    <property type="match status" value="1"/>
</dbReference>
<evidence type="ECO:0000313" key="1">
    <source>
        <dbReference type="EMBL" id="SFF42589.1"/>
    </source>
</evidence>
<sequence length="831" mass="96569">MNKIAEALIKRFETHRIIFWYDEKEEFVDQYQELNLSEVEKIYVEGNEFEVKHRVSKQAPEGKFLLYFTGEIPANEDNWLLDIELAHHVFRTDQEAMFLQEMGLGYHFKDLVTEHLEFFKAKERRAKLKEFLGDGDEHKEIRGKMLAVVFGTENISLVTYIHAHGSSFSDGNEKYEKDLQRYNLADYYWSEIKRKYNYENESPSIYDFLLEVFNTNFALGTNTGIKKESRLLLSLWKDTILFREYFGKISDKIAQDIDVEGKLNRVAIDDIISDDLFKLTDIKVIHELVNLIDSESISNEKVIQYVKQRENKFWFAELEAFYQSIIYGAQLIALVRKFGQTKYTSFEEGTGNYAATLYEVDQVYRKFIYNYRKTTQNKILADLSNKVEKVYSNDWLLIYNNNWQSIIDKLTSWPNDTRTNQQSFFDTHVKPVLDKKQRLFVIISDAFRYECGAELAKRLQSENRYEATLNHMISSLPSYTQLGMASLLPHKALSIQDKSDIIFADGMSSSGTANRTKILEKNSGVRATAIKAEDFMNLNSAKEGREFVKMNDLIYIYHNRIDKTGDDKTTEEKVFEAVEDELQFLMEMMKKIANMNGTNMFITSDHGFIYQHNELDESDFSTSKHTGEIWKENRRFVIGENITNDNSTKAFKGADLGIQSDVDFLITKSINRLRVKGAGSRFIHGGASLQEVVIPLIKIVKTRQDTTSQVDIDIIKSTDRITTNILAVSFIQTDAVSEQVLPRTIRASICAEDGELLSDQFKYIYDIIDGSERQREVKHRFQLSSKASGKYKNQRVKLLLEEPVDGANKWRVYKEYFYTLNISFTNDFDEL</sequence>
<dbReference type="STRING" id="935223.SAMN04488131_12134"/>
<proteinExistence type="predicted"/>
<dbReference type="InterPro" id="IPR014060">
    <property type="entry name" value="PglZ"/>
</dbReference>
<reference evidence="2" key="1">
    <citation type="submission" date="2016-10" db="EMBL/GenBank/DDBJ databases">
        <authorList>
            <person name="Varghese N."/>
            <person name="Submissions S."/>
        </authorList>
    </citation>
    <scope>NUCLEOTIDE SEQUENCE [LARGE SCALE GENOMIC DNA]</scope>
    <source>
        <strain evidence="2">CGMCC 1.9227</strain>
    </source>
</reference>
<dbReference type="Proteomes" id="UP000198596">
    <property type="component" value="Unassembled WGS sequence"/>
</dbReference>
<gene>
    <name evidence="1" type="ORF">SAMN04488131_12134</name>
</gene>
<dbReference type="SUPFAM" id="SSF53649">
    <property type="entry name" value="Alkaline phosphatase-like"/>
    <property type="match status" value="1"/>
</dbReference>
<dbReference type="EMBL" id="FONQ01000021">
    <property type="protein sequence ID" value="SFF42589.1"/>
    <property type="molecule type" value="Genomic_DNA"/>
</dbReference>
<dbReference type="AlphaFoldDB" id="A0A1I2IJS1"/>
<dbReference type="OrthoDB" id="9769734at2"/>
<dbReference type="InterPro" id="IPR017850">
    <property type="entry name" value="Alkaline_phosphatase_core_sf"/>
</dbReference>